<dbReference type="EMBL" id="GG670571">
    <property type="protein sequence ID" value="EER20295.1"/>
    <property type="molecule type" value="Genomic_DNA"/>
</dbReference>
<dbReference type="AlphaFoldDB" id="C5K5F0"/>
<proteinExistence type="predicted"/>
<dbReference type="Pfam" id="PF14559">
    <property type="entry name" value="TPR_19"/>
    <property type="match status" value="1"/>
</dbReference>
<dbReference type="Proteomes" id="UP000007800">
    <property type="component" value="Unassembled WGS sequence"/>
</dbReference>
<sequence>MVVLKSEAVLMAELGDLDEVIRLYRSCLLPTNEDHDGLLVELAGLLLRIGALPEAEDVLAEIRSAEAAARVKALIALAEEE</sequence>
<evidence type="ECO:0008006" key="3">
    <source>
        <dbReference type="Google" id="ProtNLM"/>
    </source>
</evidence>
<dbReference type="RefSeq" id="XP_002788499.1">
    <property type="nucleotide sequence ID" value="XM_002788453.1"/>
</dbReference>
<reference evidence="1 2" key="1">
    <citation type="submission" date="2008-07" db="EMBL/GenBank/DDBJ databases">
        <authorList>
            <person name="El-Sayed N."/>
            <person name="Caler E."/>
            <person name="Inman J."/>
            <person name="Amedeo P."/>
            <person name="Hass B."/>
            <person name="Wortman J."/>
        </authorList>
    </citation>
    <scope>NUCLEOTIDE SEQUENCE [LARGE SCALE GENOMIC DNA]</scope>
    <source>
        <strain evidence="2">ATCC 50983 / TXsc</strain>
    </source>
</reference>
<gene>
    <name evidence="1" type="ORF">Pmar_PMAR010713</name>
</gene>
<keyword evidence="2" id="KW-1185">Reference proteome</keyword>
<organism evidence="2">
    <name type="scientific">Perkinsus marinus (strain ATCC 50983 / TXsc)</name>
    <dbReference type="NCBI Taxonomy" id="423536"/>
    <lineage>
        <taxon>Eukaryota</taxon>
        <taxon>Sar</taxon>
        <taxon>Alveolata</taxon>
        <taxon>Perkinsozoa</taxon>
        <taxon>Perkinsea</taxon>
        <taxon>Perkinsida</taxon>
        <taxon>Perkinsidae</taxon>
        <taxon>Perkinsus</taxon>
    </lineage>
</organism>
<evidence type="ECO:0000313" key="1">
    <source>
        <dbReference type="EMBL" id="EER20295.1"/>
    </source>
</evidence>
<dbReference type="GeneID" id="9053848"/>
<evidence type="ECO:0000313" key="2">
    <source>
        <dbReference type="Proteomes" id="UP000007800"/>
    </source>
</evidence>
<accession>C5K5F0</accession>
<dbReference type="InterPro" id="IPR011990">
    <property type="entry name" value="TPR-like_helical_dom_sf"/>
</dbReference>
<name>C5K5F0_PERM5</name>
<dbReference type="Gene3D" id="1.25.40.10">
    <property type="entry name" value="Tetratricopeptide repeat domain"/>
    <property type="match status" value="1"/>
</dbReference>
<dbReference type="InParanoid" id="C5K5F0"/>
<protein>
    <recommendedName>
        <fullName evidence="3">Tetratricopeptide repeat protein</fullName>
    </recommendedName>
</protein>